<feature type="region of interest" description="Disordered" evidence="1">
    <location>
        <begin position="1"/>
        <end position="51"/>
    </location>
</feature>
<dbReference type="AlphaFoldDB" id="A0A8J4G8X0"/>
<evidence type="ECO:0000256" key="1">
    <source>
        <dbReference type="SAM" id="MobiDB-lite"/>
    </source>
</evidence>
<protein>
    <submittedName>
        <fullName evidence="2">Uncharacterized protein</fullName>
    </submittedName>
</protein>
<comment type="caution">
    <text evidence="2">The sequence shown here is derived from an EMBL/GenBank/DDBJ whole genome shotgun (WGS) entry which is preliminary data.</text>
</comment>
<feature type="non-terminal residue" evidence="2">
    <location>
        <position position="1"/>
    </location>
</feature>
<proteinExistence type="predicted"/>
<evidence type="ECO:0000313" key="3">
    <source>
        <dbReference type="Proteomes" id="UP000722791"/>
    </source>
</evidence>
<feature type="compositionally biased region" description="Basic residues" evidence="1">
    <location>
        <begin position="19"/>
        <end position="29"/>
    </location>
</feature>
<dbReference type="Proteomes" id="UP000722791">
    <property type="component" value="Unassembled WGS sequence"/>
</dbReference>
<gene>
    <name evidence="2" type="ORF">Vretimale_7157</name>
</gene>
<dbReference type="EMBL" id="BNCQ01000011">
    <property type="protein sequence ID" value="GIM02237.1"/>
    <property type="molecule type" value="Genomic_DNA"/>
</dbReference>
<accession>A0A8J4G8X0</accession>
<sequence>RPPKIGVRSPFRRRNDYRRSRRTTHKRRNDRSADLGETEASAARGRRRDGRSRAGTFPVVCVDEVRDRQDLLDRVRRAPGIKVRGHVSIAWVRFRQHNDEDELAVDEDALQEYKRMGCVAQVPEALLRSAIGPTDPEVAGVLRSTLLNDRTGAAGVWPLQETLQGNTAGEMLHGSGTYASPSDTGVLPSC</sequence>
<reference evidence="2" key="1">
    <citation type="journal article" date="2021" name="Proc. Natl. Acad. Sci. U.S.A.">
        <title>Three genomes in the algal genus Volvox reveal the fate of a haploid sex-determining region after a transition to homothallism.</title>
        <authorList>
            <person name="Yamamoto K."/>
            <person name="Hamaji T."/>
            <person name="Kawai-Toyooka H."/>
            <person name="Matsuzaki R."/>
            <person name="Takahashi F."/>
            <person name="Nishimura Y."/>
            <person name="Kawachi M."/>
            <person name="Noguchi H."/>
            <person name="Minakuchi Y."/>
            <person name="Umen J.G."/>
            <person name="Toyoda A."/>
            <person name="Nozaki H."/>
        </authorList>
    </citation>
    <scope>NUCLEOTIDE SEQUENCE</scope>
    <source>
        <strain evidence="2">NIES-3785</strain>
    </source>
</reference>
<name>A0A8J4G8X0_9CHLO</name>
<evidence type="ECO:0000313" key="2">
    <source>
        <dbReference type="EMBL" id="GIM02237.1"/>
    </source>
</evidence>
<organism evidence="2 3">
    <name type="scientific">Volvox reticuliferus</name>
    <dbReference type="NCBI Taxonomy" id="1737510"/>
    <lineage>
        <taxon>Eukaryota</taxon>
        <taxon>Viridiplantae</taxon>
        <taxon>Chlorophyta</taxon>
        <taxon>core chlorophytes</taxon>
        <taxon>Chlorophyceae</taxon>
        <taxon>CS clade</taxon>
        <taxon>Chlamydomonadales</taxon>
        <taxon>Volvocaceae</taxon>
        <taxon>Volvox</taxon>
    </lineage>
</organism>